<name>A0ABV9IDJ0_9DEIO</name>
<protein>
    <submittedName>
        <fullName evidence="7">ABC transporter permease</fullName>
    </submittedName>
</protein>
<evidence type="ECO:0000256" key="5">
    <source>
        <dbReference type="ARBA" id="ARBA00023136"/>
    </source>
</evidence>
<keyword evidence="8" id="KW-1185">Reference proteome</keyword>
<evidence type="ECO:0000256" key="4">
    <source>
        <dbReference type="ARBA" id="ARBA00022989"/>
    </source>
</evidence>
<gene>
    <name evidence="7" type="ORF">ACFO0D_18850</name>
</gene>
<evidence type="ECO:0000256" key="2">
    <source>
        <dbReference type="ARBA" id="ARBA00022475"/>
    </source>
</evidence>
<feature type="transmembrane region" description="Helical" evidence="6">
    <location>
        <begin position="126"/>
        <end position="144"/>
    </location>
</feature>
<dbReference type="Pfam" id="PF02653">
    <property type="entry name" value="BPD_transp_2"/>
    <property type="match status" value="1"/>
</dbReference>
<evidence type="ECO:0000313" key="8">
    <source>
        <dbReference type="Proteomes" id="UP001595952"/>
    </source>
</evidence>
<keyword evidence="3 6" id="KW-0812">Transmembrane</keyword>
<feature type="transmembrane region" description="Helical" evidence="6">
    <location>
        <begin position="20"/>
        <end position="37"/>
    </location>
</feature>
<organism evidence="7 8">
    <name type="scientific">Deinococcus hohokamensis</name>
    <dbReference type="NCBI Taxonomy" id="309883"/>
    <lineage>
        <taxon>Bacteria</taxon>
        <taxon>Thermotogati</taxon>
        <taxon>Deinococcota</taxon>
        <taxon>Deinococci</taxon>
        <taxon>Deinococcales</taxon>
        <taxon>Deinococcaceae</taxon>
        <taxon>Deinococcus</taxon>
    </lineage>
</organism>
<comment type="caution">
    <text evidence="7">The sequence shown here is derived from an EMBL/GenBank/DDBJ whole genome shotgun (WGS) entry which is preliminary data.</text>
</comment>
<sequence>MALAHRSPGSPLWLRLKPLLTQGALMALVLLVTFASLRYEGFLSTYNISSFFRYNSMFMLIAIGMTFVIITGGIDLSVGSVAAMASVVAALASPHGLLAGLLAGALAGAAVGLLNGLVITRLRVEPFVATLGTFLGARGLAQLASRQNAVSVDQAGAFTQLGQGDLLRLPIPLLITLVMLGLGVVVLRYTRFGRYALCTGDNEDASRLMGFNVDHVKLGVYVISGLLAGLAGVILASQFGAGQPVEGVGWELTAIAGVVVGGTLLTGGRGSLGSSMIGVILLGLIFNVLNFENGKGVISIDVFWQNVIRGVFLLIVVVLQSRRVAHEDS</sequence>
<feature type="transmembrane region" description="Helical" evidence="6">
    <location>
        <begin position="58"/>
        <end position="91"/>
    </location>
</feature>
<feature type="transmembrane region" description="Helical" evidence="6">
    <location>
        <begin position="272"/>
        <end position="290"/>
    </location>
</feature>
<feature type="transmembrane region" description="Helical" evidence="6">
    <location>
        <begin position="169"/>
        <end position="187"/>
    </location>
</feature>
<dbReference type="RefSeq" id="WP_380063367.1">
    <property type="nucleotide sequence ID" value="NZ_JBHSEI010000015.1"/>
</dbReference>
<dbReference type="PANTHER" id="PTHR32196">
    <property type="entry name" value="ABC TRANSPORTER PERMEASE PROTEIN YPHD-RELATED-RELATED"/>
    <property type="match status" value="1"/>
</dbReference>
<feature type="transmembrane region" description="Helical" evidence="6">
    <location>
        <begin position="97"/>
        <end position="119"/>
    </location>
</feature>
<accession>A0ABV9IDJ0</accession>
<evidence type="ECO:0000256" key="3">
    <source>
        <dbReference type="ARBA" id="ARBA00022692"/>
    </source>
</evidence>
<dbReference type="EMBL" id="JBHSEI010000015">
    <property type="protein sequence ID" value="MFC4640393.1"/>
    <property type="molecule type" value="Genomic_DNA"/>
</dbReference>
<reference evidence="8" key="1">
    <citation type="journal article" date="2019" name="Int. J. Syst. Evol. Microbiol.">
        <title>The Global Catalogue of Microorganisms (GCM) 10K type strain sequencing project: providing services to taxonomists for standard genome sequencing and annotation.</title>
        <authorList>
            <consortium name="The Broad Institute Genomics Platform"/>
            <consortium name="The Broad Institute Genome Sequencing Center for Infectious Disease"/>
            <person name="Wu L."/>
            <person name="Ma J."/>
        </authorList>
    </citation>
    <scope>NUCLEOTIDE SEQUENCE [LARGE SCALE GENOMIC DNA]</scope>
    <source>
        <strain evidence="8">CCUG 55995</strain>
    </source>
</reference>
<evidence type="ECO:0000313" key="7">
    <source>
        <dbReference type="EMBL" id="MFC4640393.1"/>
    </source>
</evidence>
<dbReference type="PANTHER" id="PTHR32196:SF72">
    <property type="entry name" value="RIBOSE IMPORT PERMEASE PROTEIN RBSC"/>
    <property type="match status" value="1"/>
</dbReference>
<keyword evidence="5 6" id="KW-0472">Membrane</keyword>
<evidence type="ECO:0000256" key="1">
    <source>
        <dbReference type="ARBA" id="ARBA00004651"/>
    </source>
</evidence>
<keyword evidence="2" id="KW-1003">Cell membrane</keyword>
<keyword evidence="4 6" id="KW-1133">Transmembrane helix</keyword>
<dbReference type="Proteomes" id="UP001595952">
    <property type="component" value="Unassembled WGS sequence"/>
</dbReference>
<proteinExistence type="predicted"/>
<feature type="transmembrane region" description="Helical" evidence="6">
    <location>
        <begin position="218"/>
        <end position="241"/>
    </location>
</feature>
<comment type="subcellular location">
    <subcellularLocation>
        <location evidence="1">Cell membrane</location>
        <topology evidence="1">Multi-pass membrane protein</topology>
    </subcellularLocation>
</comment>
<dbReference type="CDD" id="cd06579">
    <property type="entry name" value="TM_PBP1_transp_AraH_like"/>
    <property type="match status" value="1"/>
</dbReference>
<dbReference type="InterPro" id="IPR001851">
    <property type="entry name" value="ABC_transp_permease"/>
</dbReference>
<feature type="transmembrane region" description="Helical" evidence="6">
    <location>
        <begin position="247"/>
        <end position="265"/>
    </location>
</feature>
<evidence type="ECO:0000256" key="6">
    <source>
        <dbReference type="SAM" id="Phobius"/>
    </source>
</evidence>
<feature type="transmembrane region" description="Helical" evidence="6">
    <location>
        <begin position="302"/>
        <end position="319"/>
    </location>
</feature>